<evidence type="ECO:0000313" key="1">
    <source>
        <dbReference type="EMBL" id="MBZ5486209.1"/>
    </source>
</evidence>
<protein>
    <submittedName>
        <fullName evidence="1">SMC family ATPase</fullName>
    </submittedName>
</protein>
<gene>
    <name evidence="1" type="ORF">HW452_01545</name>
</gene>
<comment type="caution">
    <text evidence="1">The sequence shown here is derived from an EMBL/GenBank/DDBJ whole genome shotgun (WGS) entry which is preliminary data.</text>
</comment>
<organism evidence="1 2">
    <name type="scientific">Vreelandella aquamarina</name>
    <dbReference type="NCBI Taxonomy" id="77097"/>
    <lineage>
        <taxon>Bacteria</taxon>
        <taxon>Pseudomonadati</taxon>
        <taxon>Pseudomonadota</taxon>
        <taxon>Gammaproteobacteria</taxon>
        <taxon>Oceanospirillales</taxon>
        <taxon>Halomonadaceae</taxon>
        <taxon>Vreelandella</taxon>
    </lineage>
</organism>
<evidence type="ECO:0000313" key="2">
    <source>
        <dbReference type="Proteomes" id="UP001319846"/>
    </source>
</evidence>
<sequence length="1022" mass="113832">MTPLALTMQAFGPFAAIETIDFAQLGKSPLFLINGPTGAGKSSILDAICFALYGQTTGDERSGTQMRCDQAGASLLTEVSLDFYLRGTAYRVRRVPQQERPKARGEGTTTQSAEAQLWKLTRAGEEDECLVARSVNDANAQVQALLGLDASQFRQVMVLPQGKFRELLLAESKDREKIFSQLFQTHIFQRIEERLRTQANQIERAVNDHRQHIRGILTGGALESESALEQEWQALIPQVASALQAFETAQQRRRQADKQRDDAQALQRQFEARDALAADKARHLEQQGSITQAQHRLMRAMRAQALRPQRTALLQAKEAQASAQAEQHQARAALAAQQAHAQHAQQALEAARQRSEELPALRERHRQLGEFIHKGQQLSELQARLANAQDAWQKAGDALKRDEARLESIRQQGEATGTRLEQLQEEFQRLASAPSALERHEQLHAQRQELATLDRQGQELAAQRQRASEALGQRQDEATRAERYATEQEMRWHQGQAAALALTLAYQAPCPVCGSLEHPAPAAQGDEVVTQAQVETARAAQESARQALEKAQRQQAQLAQQSSYHHEQRQRLLEQLGTWAEQPLAALDNACARLREQARRRLDVEREIAEQHAARQGLRREWGALDKALKAQRPAVETAREEALRLESQRDQLSQALPDDARDPEILRRTLTDLEQQITTREKQWEQAQQALADNQTRLARAEEQLSGASQRLERSEQAVEKAQAEWQAALTQSPFEDEAAFDAARLDDAESQRLTAQIDAYQRRLAELEGALQSYHAQLGEQTPPDMPALGALSDAAQAEEQARLDEWRALDGRRGTLENIRRTLADAHAAQAELEAQYRLWGTLSEIANGRTGHRISLQRFVLGVLLDDVLIQASERLVRMSRGRYQLVRREDPSKGNKASGLELDVADTYTGKNRPVATLSGGESFMAALALALGLSDVVQAYAGGIHLDTLFIDEGFGSLDQDALDQAISMLSELQMGGRMIGIISHVSELKEQMPVRIDVRASRQGSTIEVQGVRAS</sequence>
<accession>A0ACC5VQL9</accession>
<dbReference type="EMBL" id="JABYQT010000001">
    <property type="protein sequence ID" value="MBZ5486209.1"/>
    <property type="molecule type" value="Genomic_DNA"/>
</dbReference>
<reference evidence="1" key="1">
    <citation type="submission" date="2020-06" db="EMBL/GenBank/DDBJ databases">
        <title>Whole Genome Sequence of Halomonas aquamarina MB598.</title>
        <authorList>
            <person name="Pervaiz M."/>
            <person name="Fariq A."/>
            <person name="Yasmin A."/>
            <person name="Welch M."/>
        </authorList>
    </citation>
    <scope>NUCLEOTIDE SEQUENCE</scope>
    <source>
        <strain evidence="1">MB598</strain>
    </source>
</reference>
<keyword evidence="2" id="KW-1185">Reference proteome</keyword>
<dbReference type="Proteomes" id="UP001319846">
    <property type="component" value="Unassembled WGS sequence"/>
</dbReference>
<proteinExistence type="predicted"/>
<name>A0ACC5VQL9_9GAMM</name>